<dbReference type="AlphaFoldDB" id="A0A2G5E686"/>
<name>A0A2G5E686_AQUCA</name>
<sequence length="114" mass="13612">MEEDWNTGRQTEMQVEQKTEEMAAASCELRNEVLHNFEVIGLIPIELGDQQRHQHLPIFNLQVVTIVLDQQRHQRHQHLPIFNLQVVSIVLQVSFTKFFLYFFFLAVWFTRMTL</sequence>
<keyword evidence="1" id="KW-0812">Transmembrane</keyword>
<protein>
    <submittedName>
        <fullName evidence="2">Uncharacterized protein</fullName>
    </submittedName>
</protein>
<accession>A0A2G5E686</accession>
<feature type="transmembrane region" description="Helical" evidence="1">
    <location>
        <begin position="81"/>
        <end position="109"/>
    </location>
</feature>
<evidence type="ECO:0000313" key="3">
    <source>
        <dbReference type="Proteomes" id="UP000230069"/>
    </source>
</evidence>
<proteinExistence type="predicted"/>
<organism evidence="2 3">
    <name type="scientific">Aquilegia coerulea</name>
    <name type="common">Rocky mountain columbine</name>
    <dbReference type="NCBI Taxonomy" id="218851"/>
    <lineage>
        <taxon>Eukaryota</taxon>
        <taxon>Viridiplantae</taxon>
        <taxon>Streptophyta</taxon>
        <taxon>Embryophyta</taxon>
        <taxon>Tracheophyta</taxon>
        <taxon>Spermatophyta</taxon>
        <taxon>Magnoliopsida</taxon>
        <taxon>Ranunculales</taxon>
        <taxon>Ranunculaceae</taxon>
        <taxon>Thalictroideae</taxon>
        <taxon>Aquilegia</taxon>
    </lineage>
</organism>
<evidence type="ECO:0000256" key="1">
    <source>
        <dbReference type="SAM" id="Phobius"/>
    </source>
</evidence>
<gene>
    <name evidence="2" type="ORF">AQUCO_01100244v1</name>
</gene>
<dbReference type="Proteomes" id="UP000230069">
    <property type="component" value="Unassembled WGS sequence"/>
</dbReference>
<keyword evidence="3" id="KW-1185">Reference proteome</keyword>
<keyword evidence="1" id="KW-1133">Transmembrane helix</keyword>
<dbReference type="EMBL" id="KZ305028">
    <property type="protein sequence ID" value="PIA51270.1"/>
    <property type="molecule type" value="Genomic_DNA"/>
</dbReference>
<evidence type="ECO:0000313" key="2">
    <source>
        <dbReference type="EMBL" id="PIA51270.1"/>
    </source>
</evidence>
<reference evidence="2 3" key="1">
    <citation type="submission" date="2017-09" db="EMBL/GenBank/DDBJ databases">
        <title>WGS assembly of Aquilegia coerulea Goldsmith.</title>
        <authorList>
            <person name="Hodges S."/>
            <person name="Kramer E."/>
            <person name="Nordborg M."/>
            <person name="Tomkins J."/>
            <person name="Borevitz J."/>
            <person name="Derieg N."/>
            <person name="Yan J."/>
            <person name="Mihaltcheva S."/>
            <person name="Hayes R.D."/>
            <person name="Rokhsar D."/>
        </authorList>
    </citation>
    <scope>NUCLEOTIDE SEQUENCE [LARGE SCALE GENOMIC DNA]</scope>
    <source>
        <strain evidence="3">cv. Goldsmith</strain>
    </source>
</reference>
<keyword evidence="1" id="KW-0472">Membrane</keyword>